<dbReference type="FunFam" id="3.80.10.10:FF:001945">
    <property type="entry name" value="Putative LRR receptor-like serine/threonine-protein kinase"/>
    <property type="match status" value="1"/>
</dbReference>
<dbReference type="FunFam" id="3.30.200.20:FF:000450">
    <property type="entry name" value="Putative LRR receptor-like serine/threonine-protein kinase"/>
    <property type="match status" value="1"/>
</dbReference>
<evidence type="ECO:0000256" key="9">
    <source>
        <dbReference type="SAM" id="Phobius"/>
    </source>
</evidence>
<dbReference type="PANTHER" id="PTHR48010">
    <property type="entry name" value="OS05G0588300 PROTEIN"/>
    <property type="match status" value="1"/>
</dbReference>
<dbReference type="Gene3D" id="1.10.510.10">
    <property type="entry name" value="Transferase(Phosphotransferase) domain 1"/>
    <property type="match status" value="1"/>
</dbReference>
<feature type="chain" id="PRO_5032362805" description="Protein kinase domain-containing protein" evidence="10">
    <location>
        <begin position="33"/>
        <end position="1092"/>
    </location>
</feature>
<gene>
    <name evidence="12" type="ORF">NCGR_LOCUS5562</name>
</gene>
<evidence type="ECO:0000313" key="13">
    <source>
        <dbReference type="Proteomes" id="UP000604825"/>
    </source>
</evidence>
<evidence type="ECO:0000256" key="8">
    <source>
        <dbReference type="SAM" id="MobiDB-lite"/>
    </source>
</evidence>
<dbReference type="Pfam" id="PF23598">
    <property type="entry name" value="LRR_14"/>
    <property type="match status" value="1"/>
</dbReference>
<evidence type="ECO:0000259" key="11">
    <source>
        <dbReference type="PROSITE" id="PS50011"/>
    </source>
</evidence>
<accession>A0A811MJI9</accession>
<feature type="signal peptide" evidence="10">
    <location>
        <begin position="1"/>
        <end position="32"/>
    </location>
</feature>
<dbReference type="Gene3D" id="3.30.200.20">
    <property type="entry name" value="Phosphorylase Kinase, domain 1"/>
    <property type="match status" value="1"/>
</dbReference>
<keyword evidence="5" id="KW-0677">Repeat</keyword>
<dbReference type="GO" id="GO:0004672">
    <property type="term" value="F:protein kinase activity"/>
    <property type="evidence" value="ECO:0007669"/>
    <property type="project" value="InterPro"/>
</dbReference>
<comment type="subcellular location">
    <subcellularLocation>
        <location evidence="1">Membrane</location>
    </subcellularLocation>
</comment>
<keyword evidence="7 9" id="KW-0472">Membrane</keyword>
<dbReference type="InterPro" id="IPR032675">
    <property type="entry name" value="LRR_dom_sf"/>
</dbReference>
<name>A0A811MJI9_9POAL</name>
<dbReference type="SUPFAM" id="SSF56112">
    <property type="entry name" value="Protein kinase-like (PK-like)"/>
    <property type="match status" value="1"/>
</dbReference>
<evidence type="ECO:0000256" key="3">
    <source>
        <dbReference type="ARBA" id="ARBA00022692"/>
    </source>
</evidence>
<dbReference type="OrthoDB" id="676979at2759"/>
<reference evidence="12" key="1">
    <citation type="submission" date="2020-10" db="EMBL/GenBank/DDBJ databases">
        <authorList>
            <person name="Han B."/>
            <person name="Lu T."/>
            <person name="Zhao Q."/>
            <person name="Huang X."/>
            <person name="Zhao Y."/>
        </authorList>
    </citation>
    <scope>NUCLEOTIDE SEQUENCE</scope>
</reference>
<dbReference type="Pfam" id="PF00069">
    <property type="entry name" value="Pkinase"/>
    <property type="match status" value="1"/>
</dbReference>
<dbReference type="FunFam" id="3.80.10.10:FF:000827">
    <property type="entry name" value="Leucine Rich Repeat family protein, expressed"/>
    <property type="match status" value="1"/>
</dbReference>
<comment type="caution">
    <text evidence="12">The sequence shown here is derived from an EMBL/GenBank/DDBJ whole genome shotgun (WGS) entry which is preliminary data.</text>
</comment>
<feature type="region of interest" description="Disordered" evidence="8">
    <location>
        <begin position="1026"/>
        <end position="1046"/>
    </location>
</feature>
<sequence>MTRRSHATPAASAAVLLAALLVLHCQCHRAGAATDAERRALLDFKAAVTADPGGVLATWMPTGDPCGFVGVTCDASTGAVTRLRIHGAGLAGTLTPSLARLPALESVSLFGNALTGGVPSSFRALAPALRKLNLSRNALDGEIPPFLGAFPWLRLLDLSYNRFAGGIPAALFDTCLRLRYVSLAHNDLTGPVPPGIANCSRLAGFDFSYNRLSGEFPDRVCAPPEMNYISVRSNALSGDIAGKLTSCGSIDLFDVGSNNFSGAAPFALLGSVNITYFNVSSNAFDGEIPSIATCGTKFSYLDASGNRLTGPVPESVVNCRDLRVLDLGANALTGSVPPVIGTLRSLSVLRLAGNPHISGSIPAELGGIEMLVTLDLAGLALTGEIPGSLNQCRFLLELNLSGNKLQGVIPGTLNNLTYLKMLDLHRNQLDGGIPVTLGQLTNLVLLDLSENQLTGSIPPELGNLSNLTHFNVSFNNLSGMIPLEPVLQKFDYTAYMGNQLLCGSPLPNNCGTGTKHRKRLGVPVIIAIVAAALILIGICIVCALNIKAYTRKSTEEDSKEEEEVLVSESTPPIASPGSNAIIGKLVLFSKSLPSRYEDWETGTKALLDKDCLIGGGSIGTVYKATFENSLSIAVKKLETLGRVRGQDEFEHEMSQLGNLSHPNLVAFQGYYWSSSMQLLLSEFMANGSLYDHLHGNRPHAFSESSSRGTGGELFWERRFNIALGAAHALAYLHHDCRPQILHLNIKSSNIMLDGKYEAKLSDYGLAKLLPILGSIELSRIHTAIGYIAPELASPTLRYSDKSDVFSFGVVLLEIVTGRKPVDSPGVATAVVLRDYVREILEDGTASDCFDRSLRGFVEAELVQVLKLGLQISVPFLWEVKPGAPKRDWVISKPVPVAFACPSPTPTKLVVSVPFQWEEKPGKPLQEASPFHVLPPDHGGFSASSRSLNPFVVESEEEYSLGFELEAFGFPDSSDTSGAAAWADGSSGRRDGWFSFSESEDYSHSSGDTSAQDQEFQFQFPRAPSEKSWEVANDEDQLNKSNPWSPPRSAATTLEELMVLSRRLRCGQALPVDVGKKSLSSVELMKKLFIVCS</sequence>
<dbReference type="GO" id="GO:0016020">
    <property type="term" value="C:membrane"/>
    <property type="evidence" value="ECO:0007669"/>
    <property type="project" value="UniProtKB-SubCell"/>
</dbReference>
<dbReference type="Pfam" id="PF00560">
    <property type="entry name" value="LRR_1"/>
    <property type="match status" value="3"/>
</dbReference>
<dbReference type="InterPro" id="IPR013210">
    <property type="entry name" value="LRR_N_plant-typ"/>
</dbReference>
<evidence type="ECO:0000256" key="7">
    <source>
        <dbReference type="ARBA" id="ARBA00023136"/>
    </source>
</evidence>
<evidence type="ECO:0000256" key="4">
    <source>
        <dbReference type="ARBA" id="ARBA00022729"/>
    </source>
</evidence>
<evidence type="ECO:0000256" key="1">
    <source>
        <dbReference type="ARBA" id="ARBA00004370"/>
    </source>
</evidence>
<dbReference type="PROSITE" id="PS50011">
    <property type="entry name" value="PROTEIN_KINASE_DOM"/>
    <property type="match status" value="1"/>
</dbReference>
<dbReference type="InterPro" id="IPR011009">
    <property type="entry name" value="Kinase-like_dom_sf"/>
</dbReference>
<dbReference type="InterPro" id="IPR050994">
    <property type="entry name" value="At_inactive_RLKs"/>
</dbReference>
<keyword evidence="3 9" id="KW-0812">Transmembrane</keyword>
<dbReference type="GO" id="GO:0005524">
    <property type="term" value="F:ATP binding"/>
    <property type="evidence" value="ECO:0007669"/>
    <property type="project" value="InterPro"/>
</dbReference>
<evidence type="ECO:0000313" key="12">
    <source>
        <dbReference type="EMBL" id="CAD6209355.1"/>
    </source>
</evidence>
<keyword evidence="13" id="KW-1185">Reference proteome</keyword>
<dbReference type="Gene3D" id="3.80.10.10">
    <property type="entry name" value="Ribonuclease Inhibitor"/>
    <property type="match status" value="2"/>
</dbReference>
<dbReference type="InterPro" id="IPR001611">
    <property type="entry name" value="Leu-rich_rpt"/>
</dbReference>
<organism evidence="12 13">
    <name type="scientific">Miscanthus lutarioriparius</name>
    <dbReference type="NCBI Taxonomy" id="422564"/>
    <lineage>
        <taxon>Eukaryota</taxon>
        <taxon>Viridiplantae</taxon>
        <taxon>Streptophyta</taxon>
        <taxon>Embryophyta</taxon>
        <taxon>Tracheophyta</taxon>
        <taxon>Spermatophyta</taxon>
        <taxon>Magnoliopsida</taxon>
        <taxon>Liliopsida</taxon>
        <taxon>Poales</taxon>
        <taxon>Poaceae</taxon>
        <taxon>PACMAD clade</taxon>
        <taxon>Panicoideae</taxon>
        <taxon>Andropogonodae</taxon>
        <taxon>Andropogoneae</taxon>
        <taxon>Saccharinae</taxon>
        <taxon>Miscanthus</taxon>
    </lineage>
</organism>
<dbReference type="SUPFAM" id="SSF52058">
    <property type="entry name" value="L domain-like"/>
    <property type="match status" value="2"/>
</dbReference>
<keyword evidence="6 9" id="KW-1133">Transmembrane helix</keyword>
<protein>
    <recommendedName>
        <fullName evidence="11">Protein kinase domain-containing protein</fullName>
    </recommendedName>
</protein>
<evidence type="ECO:0000256" key="5">
    <source>
        <dbReference type="ARBA" id="ARBA00022737"/>
    </source>
</evidence>
<dbReference type="Proteomes" id="UP000604825">
    <property type="component" value="Unassembled WGS sequence"/>
</dbReference>
<dbReference type="InterPro" id="IPR055414">
    <property type="entry name" value="LRR_R13L4/SHOC2-like"/>
</dbReference>
<evidence type="ECO:0000256" key="6">
    <source>
        <dbReference type="ARBA" id="ARBA00022989"/>
    </source>
</evidence>
<feature type="transmembrane region" description="Helical" evidence="9">
    <location>
        <begin position="520"/>
        <end position="544"/>
    </location>
</feature>
<dbReference type="InterPro" id="IPR000719">
    <property type="entry name" value="Prot_kinase_dom"/>
</dbReference>
<feature type="domain" description="Protein kinase" evidence="11">
    <location>
        <begin position="607"/>
        <end position="876"/>
    </location>
</feature>
<evidence type="ECO:0000256" key="10">
    <source>
        <dbReference type="SAM" id="SignalP"/>
    </source>
</evidence>
<dbReference type="AlphaFoldDB" id="A0A811MJI9"/>
<keyword evidence="2" id="KW-0433">Leucine-rich repeat</keyword>
<keyword evidence="4 10" id="KW-0732">Signal</keyword>
<dbReference type="PANTHER" id="PTHR48010:SF44">
    <property type="entry name" value="F16P17.10 PROTEIN"/>
    <property type="match status" value="1"/>
</dbReference>
<dbReference type="EMBL" id="CAJGYO010000002">
    <property type="protein sequence ID" value="CAD6209355.1"/>
    <property type="molecule type" value="Genomic_DNA"/>
</dbReference>
<dbReference type="Pfam" id="PF08263">
    <property type="entry name" value="LRRNT_2"/>
    <property type="match status" value="1"/>
</dbReference>
<evidence type="ECO:0000256" key="2">
    <source>
        <dbReference type="ARBA" id="ARBA00022614"/>
    </source>
</evidence>
<proteinExistence type="predicted"/>